<evidence type="ECO:0000313" key="5">
    <source>
        <dbReference type="EMBL" id="NKZ23517.1"/>
    </source>
</evidence>
<dbReference type="InterPro" id="IPR055170">
    <property type="entry name" value="GFO_IDH_MocA-like_dom"/>
</dbReference>
<keyword evidence="2" id="KW-0560">Oxidoreductase</keyword>
<proteinExistence type="inferred from homology"/>
<reference evidence="5 6" key="1">
    <citation type="submission" date="2020-04" db="EMBL/GenBank/DDBJ databases">
        <title>MicrobeNet Type strains.</title>
        <authorList>
            <person name="Nicholson A.C."/>
        </authorList>
    </citation>
    <scope>NUCLEOTIDE SEQUENCE [LARGE SCALE GENOMIC DNA]</scope>
    <source>
        <strain evidence="5 6">CCUG 61472</strain>
    </source>
</reference>
<dbReference type="GO" id="GO:0000166">
    <property type="term" value="F:nucleotide binding"/>
    <property type="evidence" value="ECO:0007669"/>
    <property type="project" value="InterPro"/>
</dbReference>
<comment type="similarity">
    <text evidence="1">Belongs to the Gfo/Idh/MocA family.</text>
</comment>
<evidence type="ECO:0000313" key="6">
    <source>
        <dbReference type="Proteomes" id="UP000549765"/>
    </source>
</evidence>
<dbReference type="SUPFAM" id="SSF51735">
    <property type="entry name" value="NAD(P)-binding Rossmann-fold domains"/>
    <property type="match status" value="1"/>
</dbReference>
<evidence type="ECO:0000259" key="4">
    <source>
        <dbReference type="Pfam" id="PF22725"/>
    </source>
</evidence>
<gene>
    <name evidence="5" type="ORF">HF964_01670</name>
</gene>
<dbReference type="Gene3D" id="3.30.360.10">
    <property type="entry name" value="Dihydrodipicolinate Reductase, domain 2"/>
    <property type="match status" value="1"/>
</dbReference>
<dbReference type="RefSeq" id="WP_168721310.1">
    <property type="nucleotide sequence ID" value="NZ_JAAXPN010000001.1"/>
</dbReference>
<evidence type="ECO:0000256" key="1">
    <source>
        <dbReference type="ARBA" id="ARBA00010928"/>
    </source>
</evidence>
<feature type="domain" description="GFO/IDH/MocA-like oxidoreductase" evidence="4">
    <location>
        <begin position="130"/>
        <end position="245"/>
    </location>
</feature>
<evidence type="ECO:0000256" key="2">
    <source>
        <dbReference type="ARBA" id="ARBA00023002"/>
    </source>
</evidence>
<dbReference type="InterPro" id="IPR050984">
    <property type="entry name" value="Gfo/Idh/MocA_domain"/>
</dbReference>
<dbReference type="PANTHER" id="PTHR22604">
    <property type="entry name" value="OXIDOREDUCTASES"/>
    <property type="match status" value="1"/>
</dbReference>
<evidence type="ECO:0000259" key="3">
    <source>
        <dbReference type="Pfam" id="PF01408"/>
    </source>
</evidence>
<keyword evidence="6" id="KW-1185">Reference proteome</keyword>
<dbReference type="GO" id="GO:0016491">
    <property type="term" value="F:oxidoreductase activity"/>
    <property type="evidence" value="ECO:0007669"/>
    <property type="project" value="UniProtKB-KW"/>
</dbReference>
<dbReference type="Pfam" id="PF22725">
    <property type="entry name" value="GFO_IDH_MocA_C3"/>
    <property type="match status" value="1"/>
</dbReference>
<dbReference type="EMBL" id="JAAXPN010000001">
    <property type="protein sequence ID" value="NKZ23517.1"/>
    <property type="molecule type" value="Genomic_DNA"/>
</dbReference>
<organism evidence="5 6">
    <name type="scientific">Periweissella fabalis</name>
    <dbReference type="NCBI Taxonomy" id="1070421"/>
    <lineage>
        <taxon>Bacteria</taxon>
        <taxon>Bacillati</taxon>
        <taxon>Bacillota</taxon>
        <taxon>Bacilli</taxon>
        <taxon>Lactobacillales</taxon>
        <taxon>Lactobacillaceae</taxon>
        <taxon>Periweissella</taxon>
    </lineage>
</organism>
<protein>
    <submittedName>
        <fullName evidence="5">Gfo/Idh/MocA family oxidoreductase</fullName>
    </submittedName>
</protein>
<dbReference type="InterPro" id="IPR036291">
    <property type="entry name" value="NAD(P)-bd_dom_sf"/>
</dbReference>
<dbReference type="InterPro" id="IPR000683">
    <property type="entry name" value="Gfo/Idh/MocA-like_OxRdtase_N"/>
</dbReference>
<dbReference type="AlphaFoldDB" id="A0A7X6N2J3"/>
<dbReference type="Gene3D" id="3.40.50.720">
    <property type="entry name" value="NAD(P)-binding Rossmann-like Domain"/>
    <property type="match status" value="1"/>
</dbReference>
<comment type="caution">
    <text evidence="5">The sequence shown here is derived from an EMBL/GenBank/DDBJ whole genome shotgun (WGS) entry which is preliminary data.</text>
</comment>
<dbReference type="SUPFAM" id="SSF55347">
    <property type="entry name" value="Glyceraldehyde-3-phosphate dehydrogenase-like, C-terminal domain"/>
    <property type="match status" value="1"/>
</dbReference>
<dbReference type="Pfam" id="PF01408">
    <property type="entry name" value="GFO_IDH_MocA"/>
    <property type="match status" value="1"/>
</dbReference>
<name>A0A7X6N2J3_9LACO</name>
<dbReference type="Proteomes" id="UP000549765">
    <property type="component" value="Unassembled WGS sequence"/>
</dbReference>
<dbReference type="PANTHER" id="PTHR22604:SF105">
    <property type="entry name" value="TRANS-1,2-DIHYDROBENZENE-1,2-DIOL DEHYDROGENASE"/>
    <property type="match status" value="1"/>
</dbReference>
<sequence length="322" mass="36589">MALNWTIIGTGAIANEMATVFNKNHANIYGVFSRNKEKVEDFANKYLIDKRFNDLEDVFLDKNVDAVYIATPHNTHFDIAKQALINGKHVFMEKAITLNKTDLDILETLASEKNLILMEAMTIVHMPLMKELKKMISQGKLGDIKNISVTHGSFKPYDEKNRFFNPDLGGGVLLDMGVYGVTGAMYFMNKYPDDIHSFVDFAPTTVDEQSVTILHNSNGEMATVSVSLQAKQPKALTISGTKGYFRIHDYPRADSGVWYHTETGKTEELKLGKTEDALFYEILDFEEVVKQPSKLNIYKQITDDVFKIFEEMKKDWSKQISK</sequence>
<accession>A0A7X6N2J3</accession>
<feature type="domain" description="Gfo/Idh/MocA-like oxidoreductase N-terminal" evidence="3">
    <location>
        <begin position="4"/>
        <end position="119"/>
    </location>
</feature>